<keyword evidence="2" id="KW-0963">Cytoplasm</keyword>
<evidence type="ECO:0000313" key="8">
    <source>
        <dbReference type="Proteomes" id="UP000233556"/>
    </source>
</evidence>
<reference evidence="8" key="2">
    <citation type="submission" date="2017-12" db="EMBL/GenBank/DDBJ databases">
        <title>Genome sequence of the Bar-tailed Godwit (Limosa lapponica baueri).</title>
        <authorList>
            <person name="Lima N.C.B."/>
            <person name="Parody-Merino A.M."/>
            <person name="Battley P.F."/>
            <person name="Fidler A.E."/>
            <person name="Prosdocimi F."/>
        </authorList>
    </citation>
    <scope>NUCLEOTIDE SEQUENCE [LARGE SCALE GENOMIC DNA]</scope>
</reference>
<accession>A0A2I0T0J2</accession>
<dbReference type="GO" id="GO:0017124">
    <property type="term" value="F:SH3 domain binding"/>
    <property type="evidence" value="ECO:0007669"/>
    <property type="project" value="TreeGrafter"/>
</dbReference>
<proteinExistence type="predicted"/>
<comment type="subcellular location">
    <subcellularLocation>
        <location evidence="1">Cytoplasm</location>
    </subcellularLocation>
</comment>
<dbReference type="InterPro" id="IPR001849">
    <property type="entry name" value="PH_domain"/>
</dbReference>
<dbReference type="PANTHER" id="PTHR14338">
    <property type="entry name" value="ACTIN FILAMENT-ASSOCIATED PROTEIN 1 FAMILY MEMBER"/>
    <property type="match status" value="1"/>
</dbReference>
<organism evidence="7 8">
    <name type="scientific">Limosa lapponica baueri</name>
    <dbReference type="NCBI Taxonomy" id="1758121"/>
    <lineage>
        <taxon>Eukaryota</taxon>
        <taxon>Metazoa</taxon>
        <taxon>Chordata</taxon>
        <taxon>Craniata</taxon>
        <taxon>Vertebrata</taxon>
        <taxon>Euteleostomi</taxon>
        <taxon>Archelosauria</taxon>
        <taxon>Archosauria</taxon>
        <taxon>Dinosauria</taxon>
        <taxon>Saurischia</taxon>
        <taxon>Theropoda</taxon>
        <taxon>Coelurosauria</taxon>
        <taxon>Aves</taxon>
        <taxon>Neognathae</taxon>
        <taxon>Neoaves</taxon>
        <taxon>Charadriiformes</taxon>
        <taxon>Scolopacidae</taxon>
        <taxon>Limosa</taxon>
    </lineage>
</organism>
<sequence length="241" mass="25630">MPSPPVAPKPSSAASSGGSAGWGSGRSSSSSSGSTRCWCAADPQPVLELDLRGCRVASKAKRGKKMPHTLKVMGTAGEVLVIGFQSRQQAEDWRKAAHLGKEEEEDGSRQSPARSPRPGEDAKGGFLAVRLRGRWQRLWCAVRQGALRMFPEPGGTQRPLCALRLEGCEVSPGAAAGSPQHLRIRIAQRGRELALLQTRSDEEREAWLKTLRARGGEEPAGDSPCTETPRLGDASSCPAAG</sequence>
<gene>
    <name evidence="7" type="ORF">llap_22376</name>
</gene>
<dbReference type="PROSITE" id="PS50003">
    <property type="entry name" value="PH_DOMAIN"/>
    <property type="match status" value="1"/>
</dbReference>
<dbReference type="Proteomes" id="UP000233556">
    <property type="component" value="Unassembled WGS sequence"/>
</dbReference>
<feature type="compositionally biased region" description="Low complexity" evidence="5">
    <location>
        <begin position="25"/>
        <end position="34"/>
    </location>
</feature>
<feature type="region of interest" description="Disordered" evidence="5">
    <location>
        <begin position="1"/>
        <end position="37"/>
    </location>
</feature>
<evidence type="ECO:0000313" key="7">
    <source>
        <dbReference type="EMBL" id="PKU27320.1"/>
    </source>
</evidence>
<dbReference type="EMBL" id="KZ528666">
    <property type="protein sequence ID" value="PKU27320.1"/>
    <property type="molecule type" value="Genomic_DNA"/>
</dbReference>
<feature type="domain" description="PH" evidence="6">
    <location>
        <begin position="120"/>
        <end position="216"/>
    </location>
</feature>
<name>A0A2I0T0J2_LIMLA</name>
<dbReference type="InterPro" id="IPR011993">
    <property type="entry name" value="PH-like_dom_sf"/>
</dbReference>
<evidence type="ECO:0000256" key="1">
    <source>
        <dbReference type="ARBA" id="ARBA00004496"/>
    </source>
</evidence>
<evidence type="ECO:0000256" key="5">
    <source>
        <dbReference type="SAM" id="MobiDB-lite"/>
    </source>
</evidence>
<evidence type="ECO:0000256" key="4">
    <source>
        <dbReference type="ARBA" id="ARBA00023054"/>
    </source>
</evidence>
<feature type="region of interest" description="Disordered" evidence="5">
    <location>
        <begin position="92"/>
        <end position="124"/>
    </location>
</feature>
<evidence type="ECO:0000256" key="2">
    <source>
        <dbReference type="ARBA" id="ARBA00022490"/>
    </source>
</evidence>
<dbReference type="GO" id="GO:0005829">
    <property type="term" value="C:cytosol"/>
    <property type="evidence" value="ECO:0007669"/>
    <property type="project" value="TreeGrafter"/>
</dbReference>
<dbReference type="Pfam" id="PF00169">
    <property type="entry name" value="PH"/>
    <property type="match status" value="1"/>
</dbReference>
<feature type="compositionally biased region" description="Basic and acidic residues" evidence="5">
    <location>
        <begin position="92"/>
        <end position="101"/>
    </location>
</feature>
<dbReference type="AlphaFoldDB" id="A0A2I0T0J2"/>
<keyword evidence="4" id="KW-0175">Coiled coil</keyword>
<dbReference type="PANTHER" id="PTHR14338:SF9">
    <property type="entry name" value="ACTIN FILAMENT-ASSOCIATED PROTEIN 1-LIKE 2"/>
    <property type="match status" value="1"/>
</dbReference>
<dbReference type="SMART" id="SM00233">
    <property type="entry name" value="PH"/>
    <property type="match status" value="1"/>
</dbReference>
<evidence type="ECO:0000256" key="3">
    <source>
        <dbReference type="ARBA" id="ARBA00022737"/>
    </source>
</evidence>
<dbReference type="Gene3D" id="2.30.29.30">
    <property type="entry name" value="Pleckstrin-homology domain (PH domain)/Phosphotyrosine-binding domain (PTB)"/>
    <property type="match status" value="1"/>
</dbReference>
<dbReference type="OrthoDB" id="8443615at2759"/>
<keyword evidence="3" id="KW-0677">Repeat</keyword>
<dbReference type="InterPro" id="IPR030113">
    <property type="entry name" value="AFAP"/>
</dbReference>
<reference evidence="8" key="1">
    <citation type="submission" date="2017-11" db="EMBL/GenBank/DDBJ databases">
        <authorList>
            <person name="Lima N.C."/>
            <person name="Parody-Merino A.M."/>
            <person name="Battley P.F."/>
            <person name="Fidler A.E."/>
            <person name="Prosdocimi F."/>
        </authorList>
    </citation>
    <scope>NUCLEOTIDE SEQUENCE [LARGE SCALE GENOMIC DNA]</scope>
</reference>
<dbReference type="SUPFAM" id="SSF50729">
    <property type="entry name" value="PH domain-like"/>
    <property type="match status" value="1"/>
</dbReference>
<protein>
    <submittedName>
        <fullName evidence="7">Actin filament-associated protein 1-like 2</fullName>
    </submittedName>
</protein>
<evidence type="ECO:0000259" key="6">
    <source>
        <dbReference type="PROSITE" id="PS50003"/>
    </source>
</evidence>
<keyword evidence="8" id="KW-1185">Reference proteome</keyword>
<feature type="region of interest" description="Disordered" evidence="5">
    <location>
        <begin position="212"/>
        <end position="241"/>
    </location>
</feature>